<proteinExistence type="predicted"/>
<dbReference type="AlphaFoldDB" id="A0AAD4IYQ5"/>
<sequence length="239" mass="26134">MGGGFMFAANSTSLSAATPPFSATRSFPTLATCTGIQPCYGSVNDCIFGPVPSRAEVENAILELQRFMGGVSTTNKPEAEGFHGQLGFHQYPGFIKFSDAFAMMQAEPPLQSLVVSISCDKAVWEAILSNKAVDDLRGSLAAAAGYICKEEKQVRCSTNECELAEIIWRWMIGFTKSKAIEMVEKFVSVVSEMFKHAPCRDDEPTSELHHLLDQKIRSSLLLSIVILLIVVVSRGHEYS</sequence>
<dbReference type="Proteomes" id="UP001190926">
    <property type="component" value="Unassembled WGS sequence"/>
</dbReference>
<evidence type="ECO:0000313" key="2">
    <source>
        <dbReference type="Proteomes" id="UP001190926"/>
    </source>
</evidence>
<keyword evidence="2" id="KW-1185">Reference proteome</keyword>
<gene>
    <name evidence="1" type="ORF">C2S53_002366</name>
</gene>
<protein>
    <submittedName>
        <fullName evidence="1">Uncharacterized protein</fullName>
    </submittedName>
</protein>
<evidence type="ECO:0000313" key="1">
    <source>
        <dbReference type="EMBL" id="KAH6823566.1"/>
    </source>
</evidence>
<dbReference type="PANTHER" id="PTHR33625:SF2">
    <property type="entry name" value="POST-SET DOMAIN-CONTAINING PROTEIN"/>
    <property type="match status" value="1"/>
</dbReference>
<dbReference type="PANTHER" id="PTHR33625">
    <property type="entry name" value="OS08G0179900 PROTEIN"/>
    <property type="match status" value="1"/>
</dbReference>
<accession>A0AAD4IYQ5</accession>
<dbReference type="EMBL" id="SDAM02000740">
    <property type="protein sequence ID" value="KAH6823566.1"/>
    <property type="molecule type" value="Genomic_DNA"/>
</dbReference>
<reference evidence="1 2" key="1">
    <citation type="journal article" date="2021" name="Nat. Commun.">
        <title>Incipient diploidization of the medicinal plant Perilla within 10,000 years.</title>
        <authorList>
            <person name="Zhang Y."/>
            <person name="Shen Q."/>
            <person name="Leng L."/>
            <person name="Zhang D."/>
            <person name="Chen S."/>
            <person name="Shi Y."/>
            <person name="Ning Z."/>
            <person name="Chen S."/>
        </authorList>
    </citation>
    <scope>NUCLEOTIDE SEQUENCE [LARGE SCALE GENOMIC DNA]</scope>
    <source>
        <strain evidence="2">cv. PC099</strain>
    </source>
</reference>
<name>A0AAD4IYQ5_PERFH</name>
<comment type="caution">
    <text evidence="1">The sequence shown here is derived from an EMBL/GenBank/DDBJ whole genome shotgun (WGS) entry which is preliminary data.</text>
</comment>
<organism evidence="1 2">
    <name type="scientific">Perilla frutescens var. hirtella</name>
    <name type="common">Perilla citriodora</name>
    <name type="synonym">Perilla setoyensis</name>
    <dbReference type="NCBI Taxonomy" id="608512"/>
    <lineage>
        <taxon>Eukaryota</taxon>
        <taxon>Viridiplantae</taxon>
        <taxon>Streptophyta</taxon>
        <taxon>Embryophyta</taxon>
        <taxon>Tracheophyta</taxon>
        <taxon>Spermatophyta</taxon>
        <taxon>Magnoliopsida</taxon>
        <taxon>eudicotyledons</taxon>
        <taxon>Gunneridae</taxon>
        <taxon>Pentapetalae</taxon>
        <taxon>asterids</taxon>
        <taxon>lamiids</taxon>
        <taxon>Lamiales</taxon>
        <taxon>Lamiaceae</taxon>
        <taxon>Nepetoideae</taxon>
        <taxon>Elsholtzieae</taxon>
        <taxon>Perilla</taxon>
    </lineage>
</organism>